<dbReference type="PROSITE" id="PS50943">
    <property type="entry name" value="HTH_CROC1"/>
    <property type="match status" value="1"/>
</dbReference>
<dbReference type="InterPro" id="IPR001387">
    <property type="entry name" value="Cro/C1-type_HTH"/>
</dbReference>
<dbReference type="SMART" id="SM00530">
    <property type="entry name" value="HTH_XRE"/>
    <property type="match status" value="1"/>
</dbReference>
<comment type="caution">
    <text evidence="3">The sequence shown here is derived from an EMBL/GenBank/DDBJ whole genome shotgun (WGS) entry which is preliminary data.</text>
</comment>
<name>A0A9D1SIL7_9FIRM</name>
<evidence type="ECO:0000256" key="1">
    <source>
        <dbReference type="ARBA" id="ARBA00023125"/>
    </source>
</evidence>
<dbReference type="Gene3D" id="1.10.260.40">
    <property type="entry name" value="lambda repressor-like DNA-binding domains"/>
    <property type="match status" value="1"/>
</dbReference>
<dbReference type="InterPro" id="IPR010982">
    <property type="entry name" value="Lambda_DNA-bd_dom_sf"/>
</dbReference>
<dbReference type="GO" id="GO:0003677">
    <property type="term" value="F:DNA binding"/>
    <property type="evidence" value="ECO:0007669"/>
    <property type="project" value="UniProtKB-KW"/>
</dbReference>
<dbReference type="AlphaFoldDB" id="A0A9D1SIL7"/>
<dbReference type="Pfam" id="PF12844">
    <property type="entry name" value="HTH_19"/>
    <property type="match status" value="1"/>
</dbReference>
<dbReference type="PANTHER" id="PTHR46558">
    <property type="entry name" value="TRACRIPTIONAL REGULATORY PROTEIN-RELATED-RELATED"/>
    <property type="match status" value="1"/>
</dbReference>
<protein>
    <submittedName>
        <fullName evidence="3">Helix-turn-helix transcriptional regulator</fullName>
    </submittedName>
</protein>
<evidence type="ECO:0000259" key="2">
    <source>
        <dbReference type="PROSITE" id="PS50943"/>
    </source>
</evidence>
<dbReference type="EMBL" id="DVNE01000042">
    <property type="protein sequence ID" value="HIU61834.1"/>
    <property type="molecule type" value="Genomic_DNA"/>
</dbReference>
<dbReference type="Proteomes" id="UP000824110">
    <property type="component" value="Unassembled WGS sequence"/>
</dbReference>
<evidence type="ECO:0000313" key="4">
    <source>
        <dbReference type="Proteomes" id="UP000824110"/>
    </source>
</evidence>
<evidence type="ECO:0000313" key="3">
    <source>
        <dbReference type="EMBL" id="HIU61834.1"/>
    </source>
</evidence>
<dbReference type="PANTHER" id="PTHR46558:SF13">
    <property type="entry name" value="HTH-TYPE TRANSCRIPTIONAL REGULATOR IMMR"/>
    <property type="match status" value="1"/>
</dbReference>
<sequence length="68" mass="7759">MKAFGERLKELRSAKGLTQKQLAEILSVSGNTVHCWESDKQEPSMAALLKLSEYFEVSLDYLFGRSEY</sequence>
<reference evidence="3" key="2">
    <citation type="journal article" date="2021" name="PeerJ">
        <title>Extensive microbial diversity within the chicken gut microbiome revealed by metagenomics and culture.</title>
        <authorList>
            <person name="Gilroy R."/>
            <person name="Ravi A."/>
            <person name="Getino M."/>
            <person name="Pursley I."/>
            <person name="Horton D.L."/>
            <person name="Alikhan N.F."/>
            <person name="Baker D."/>
            <person name="Gharbi K."/>
            <person name="Hall N."/>
            <person name="Watson M."/>
            <person name="Adriaenssens E.M."/>
            <person name="Foster-Nyarko E."/>
            <person name="Jarju S."/>
            <person name="Secka A."/>
            <person name="Antonio M."/>
            <person name="Oren A."/>
            <person name="Chaudhuri R.R."/>
            <person name="La Ragione R."/>
            <person name="Hildebrand F."/>
            <person name="Pallen M.J."/>
        </authorList>
    </citation>
    <scope>NUCLEOTIDE SEQUENCE</scope>
    <source>
        <strain evidence="3">CHK195-12923</strain>
    </source>
</reference>
<dbReference type="SUPFAM" id="SSF47413">
    <property type="entry name" value="lambda repressor-like DNA-binding domains"/>
    <property type="match status" value="1"/>
</dbReference>
<reference evidence="3" key="1">
    <citation type="submission" date="2020-10" db="EMBL/GenBank/DDBJ databases">
        <authorList>
            <person name="Gilroy R."/>
        </authorList>
    </citation>
    <scope>NUCLEOTIDE SEQUENCE</scope>
    <source>
        <strain evidence="3">CHK195-12923</strain>
    </source>
</reference>
<feature type="domain" description="HTH cro/C1-type" evidence="2">
    <location>
        <begin position="8"/>
        <end position="62"/>
    </location>
</feature>
<gene>
    <name evidence="3" type="ORF">IAB69_04220</name>
</gene>
<dbReference type="CDD" id="cd00093">
    <property type="entry name" value="HTH_XRE"/>
    <property type="match status" value="1"/>
</dbReference>
<proteinExistence type="predicted"/>
<organism evidence="3 4">
    <name type="scientific">Candidatus Coproplasma excrementigallinarum</name>
    <dbReference type="NCBI Taxonomy" id="2840747"/>
    <lineage>
        <taxon>Bacteria</taxon>
        <taxon>Bacillati</taxon>
        <taxon>Bacillota</taxon>
        <taxon>Clostridia</taxon>
        <taxon>Eubacteriales</taxon>
        <taxon>Candidatus Coproplasma</taxon>
    </lineage>
</organism>
<keyword evidence="1" id="KW-0238">DNA-binding</keyword>
<accession>A0A9D1SIL7</accession>